<comment type="caution">
    <text evidence="1">The sequence shown here is derived from an EMBL/GenBank/DDBJ whole genome shotgun (WGS) entry which is preliminary data.</text>
</comment>
<protein>
    <submittedName>
        <fullName evidence="1">Uncharacterized protein</fullName>
    </submittedName>
</protein>
<evidence type="ECO:0000313" key="1">
    <source>
        <dbReference type="EMBL" id="KAL0322344.1"/>
    </source>
</evidence>
<sequence>MPWLSTCLFTLDSGYVTVQHRAPIGYDCMLNSVSVYCGSVSGNFDSCESTTWISTRTQEFRTKKQVANYWSWLCFDLKYNFEWILTFSRSSSFIFLVAKDNDLATHTELMRIGLCFIFLNLLPDKFRSKDDFVQKHKNVSSFNEEEFRHELSTIWLTAAKVYISRLSEGDFIVDLQLREQYSVFHSLGRALTKERLSFDPALRVLHQMYQQWDGGAAQTYPKSKDLYASGGKHWNDSAEELYQNSKLALSRLRDSN</sequence>
<reference evidence="1" key="1">
    <citation type="submission" date="2020-06" db="EMBL/GenBank/DDBJ databases">
        <authorList>
            <person name="Li T."/>
            <person name="Hu X."/>
            <person name="Zhang T."/>
            <person name="Song X."/>
            <person name="Zhang H."/>
            <person name="Dai N."/>
            <person name="Sheng W."/>
            <person name="Hou X."/>
            <person name="Wei L."/>
        </authorList>
    </citation>
    <scope>NUCLEOTIDE SEQUENCE</scope>
    <source>
        <strain evidence="1">KEN8</strain>
        <tissue evidence="1">Leaf</tissue>
    </source>
</reference>
<dbReference type="AlphaFoldDB" id="A0AAW2LV50"/>
<organism evidence="1">
    <name type="scientific">Sesamum calycinum</name>
    <dbReference type="NCBI Taxonomy" id="2727403"/>
    <lineage>
        <taxon>Eukaryota</taxon>
        <taxon>Viridiplantae</taxon>
        <taxon>Streptophyta</taxon>
        <taxon>Embryophyta</taxon>
        <taxon>Tracheophyta</taxon>
        <taxon>Spermatophyta</taxon>
        <taxon>Magnoliopsida</taxon>
        <taxon>eudicotyledons</taxon>
        <taxon>Gunneridae</taxon>
        <taxon>Pentapetalae</taxon>
        <taxon>asterids</taxon>
        <taxon>lamiids</taxon>
        <taxon>Lamiales</taxon>
        <taxon>Pedaliaceae</taxon>
        <taxon>Sesamum</taxon>
    </lineage>
</organism>
<proteinExistence type="predicted"/>
<gene>
    <name evidence="1" type="ORF">Scaly_2530800</name>
</gene>
<accession>A0AAW2LV50</accession>
<reference evidence="1" key="2">
    <citation type="journal article" date="2024" name="Plant">
        <title>Genomic evolution and insights into agronomic trait innovations of Sesamum species.</title>
        <authorList>
            <person name="Miao H."/>
            <person name="Wang L."/>
            <person name="Qu L."/>
            <person name="Liu H."/>
            <person name="Sun Y."/>
            <person name="Le M."/>
            <person name="Wang Q."/>
            <person name="Wei S."/>
            <person name="Zheng Y."/>
            <person name="Lin W."/>
            <person name="Duan Y."/>
            <person name="Cao H."/>
            <person name="Xiong S."/>
            <person name="Wang X."/>
            <person name="Wei L."/>
            <person name="Li C."/>
            <person name="Ma Q."/>
            <person name="Ju M."/>
            <person name="Zhao R."/>
            <person name="Li G."/>
            <person name="Mu C."/>
            <person name="Tian Q."/>
            <person name="Mei H."/>
            <person name="Zhang T."/>
            <person name="Gao T."/>
            <person name="Zhang H."/>
        </authorList>
    </citation>
    <scope>NUCLEOTIDE SEQUENCE</scope>
    <source>
        <strain evidence="1">KEN8</strain>
    </source>
</reference>
<dbReference type="EMBL" id="JACGWM010000016">
    <property type="protein sequence ID" value="KAL0322344.1"/>
    <property type="molecule type" value="Genomic_DNA"/>
</dbReference>
<name>A0AAW2LV50_9LAMI</name>